<keyword evidence="5 8" id="KW-0472">Membrane</keyword>
<evidence type="ECO:0000313" key="10">
    <source>
        <dbReference type="EMBL" id="RKN32770.1"/>
    </source>
</evidence>
<evidence type="ECO:0000256" key="2">
    <source>
        <dbReference type="ARBA" id="ARBA00022475"/>
    </source>
</evidence>
<feature type="domain" description="ABC3 transporter permease C-terminal" evidence="9">
    <location>
        <begin position="827"/>
        <end position="927"/>
    </location>
</feature>
<feature type="compositionally biased region" description="Basic and acidic residues" evidence="7">
    <location>
        <begin position="405"/>
        <end position="414"/>
    </location>
</feature>
<dbReference type="GO" id="GO:0005886">
    <property type="term" value="C:plasma membrane"/>
    <property type="evidence" value="ECO:0007669"/>
    <property type="project" value="UniProtKB-SubCell"/>
</dbReference>
<sequence>MLRFIWGQLRGRAGRSVALMVGVLVATTGFVVLTGATTTSRLDVTGTVERNTRVAYDILVRPQGTRTPLEAERGLVRPNYLSGHFGGITTQQYEQVKAVPGIDVAAPIAMLGYSTTLVPTPLDLTDAVDRSLDRQVIRVDPTFVAERGLSTAPGKPRYVYVTKHPLIYPRLDPPFDSDAVPYSDGRSYSAEASCGLVPREVLPNGRSLAVCDPRFALLGSPSTYSERAEWTVDAVRLLPDGRFESMPGVLVTGGSGPSPAVSDRLRMAYDLTVPFLLAAVDPAAEERLVGLGGAVIEGRVVGPHDTVDVKRLGTAVTLATPVLVTSRPFFDAALAARLTRLPGVSPAGVSVIDLEHTLGRASGIAAGSDRYDVAAGYRAQLAEGLSETGCCYGQLQAIVQSGDVQYERRPDGTLRARPQPPAEPTAYGDETTASPLPRPWLSEDQPTRAVRRLPLPDGGNAPQRYWRAVGVFDPGKLAGFSDVGRVPLETYQAPVAQGADDESRAALGGQPLEPSGNPAGYLAAPPLLLTNLGSVPTLLKGGPVPQVEAPISAIRVRVADVSGYNERSAERVRLIAEQIARTTGLDVDITLGSSPAPQIVELPSGSFGRPLLRLTEHWSALGVASVIAQAVDRKSVVLFFLVLVVCALFLGNAVSAAVRDRRPELAVLACLGWPVRRIGALILGEVAVLGLTAGLLSLALAVPIGTALGIDVDWWRAALAVPVALLLALAAGVVPALRAARAHPAGALRPVVAGARWVRRPRTLAGLALANLLRTPGRTLLGAGALAIGVAALTLVAAAAYAFRGAIVGSLLGDVVSLSVRGADAAAAAATVLLGAAAVADVLYLNIRDRAAELATLRAVGWTDAALARLIGYEGLALGVAGAVTGAAVGLGGAAWMVGDLPAALVLVAALVAMAGVLVTTVAALVPTTLLRRLRTARLLAEE</sequence>
<accession>A0A3A9Y4T8</accession>
<dbReference type="PANTHER" id="PTHR30572">
    <property type="entry name" value="MEMBRANE COMPONENT OF TRANSPORTER-RELATED"/>
    <property type="match status" value="1"/>
</dbReference>
<gene>
    <name evidence="10" type="ORF">D7044_10920</name>
</gene>
<evidence type="ECO:0000256" key="1">
    <source>
        <dbReference type="ARBA" id="ARBA00004651"/>
    </source>
</evidence>
<feature type="transmembrane region" description="Helical" evidence="8">
    <location>
        <begin position="12"/>
        <end position="33"/>
    </location>
</feature>
<evidence type="ECO:0000256" key="6">
    <source>
        <dbReference type="ARBA" id="ARBA00038076"/>
    </source>
</evidence>
<evidence type="ECO:0000256" key="5">
    <source>
        <dbReference type="ARBA" id="ARBA00023136"/>
    </source>
</evidence>
<keyword evidence="3 8" id="KW-0812">Transmembrane</keyword>
<feature type="domain" description="ABC3 transporter permease C-terminal" evidence="9">
    <location>
        <begin position="637"/>
        <end position="744"/>
    </location>
</feature>
<evidence type="ECO:0000313" key="11">
    <source>
        <dbReference type="Proteomes" id="UP000275865"/>
    </source>
</evidence>
<dbReference type="AlphaFoldDB" id="A0A3A9Y4T8"/>
<feature type="transmembrane region" description="Helical" evidence="8">
    <location>
        <begin position="714"/>
        <end position="737"/>
    </location>
</feature>
<dbReference type="EMBL" id="RAZT01000005">
    <property type="protein sequence ID" value="RKN32770.1"/>
    <property type="molecule type" value="Genomic_DNA"/>
</dbReference>
<feature type="transmembrane region" description="Helical" evidence="8">
    <location>
        <begin position="876"/>
        <end position="898"/>
    </location>
</feature>
<dbReference type="InterPro" id="IPR050250">
    <property type="entry name" value="Macrolide_Exporter_MacB"/>
</dbReference>
<evidence type="ECO:0000256" key="8">
    <source>
        <dbReference type="SAM" id="Phobius"/>
    </source>
</evidence>
<comment type="subcellular location">
    <subcellularLocation>
        <location evidence="1">Cell membrane</location>
        <topology evidence="1">Multi-pass membrane protein</topology>
    </subcellularLocation>
</comment>
<feature type="transmembrane region" description="Helical" evidence="8">
    <location>
        <begin position="904"/>
        <end position="926"/>
    </location>
</feature>
<feature type="region of interest" description="Disordered" evidence="7">
    <location>
        <begin position="403"/>
        <end position="457"/>
    </location>
</feature>
<dbReference type="InterPro" id="IPR003838">
    <property type="entry name" value="ABC3_permease_C"/>
</dbReference>
<feature type="transmembrane region" description="Helical" evidence="8">
    <location>
        <begin position="636"/>
        <end position="658"/>
    </location>
</feature>
<keyword evidence="4 8" id="KW-1133">Transmembrane helix</keyword>
<dbReference type="Pfam" id="PF02687">
    <property type="entry name" value="FtsX"/>
    <property type="match status" value="2"/>
</dbReference>
<dbReference type="GO" id="GO:0022857">
    <property type="term" value="F:transmembrane transporter activity"/>
    <property type="evidence" value="ECO:0007669"/>
    <property type="project" value="TreeGrafter"/>
</dbReference>
<protein>
    <submittedName>
        <fullName evidence="10">ABC transporter permease</fullName>
    </submittedName>
</protein>
<evidence type="ECO:0000259" key="9">
    <source>
        <dbReference type="Pfam" id="PF02687"/>
    </source>
</evidence>
<comment type="similarity">
    <text evidence="6">Belongs to the ABC-4 integral membrane protein family.</text>
</comment>
<reference evidence="10 11" key="1">
    <citation type="submission" date="2018-09" db="EMBL/GenBank/DDBJ databases">
        <title>Micromonospora sp. nov. MS1-9, isolated from a root of Musa sp.</title>
        <authorList>
            <person name="Kuncharoen N."/>
            <person name="Kudo T."/>
            <person name="Ohkuma M."/>
            <person name="Yuki M."/>
            <person name="Tanasupawat S."/>
        </authorList>
    </citation>
    <scope>NUCLEOTIDE SEQUENCE [LARGE SCALE GENOMIC DNA]</scope>
    <source>
        <strain evidence="10 11">MS1-9</strain>
    </source>
</reference>
<dbReference type="PANTHER" id="PTHR30572:SF4">
    <property type="entry name" value="ABC TRANSPORTER PERMEASE YTRF"/>
    <property type="match status" value="1"/>
</dbReference>
<evidence type="ECO:0000256" key="7">
    <source>
        <dbReference type="SAM" id="MobiDB-lite"/>
    </source>
</evidence>
<evidence type="ECO:0000256" key="4">
    <source>
        <dbReference type="ARBA" id="ARBA00022989"/>
    </source>
</evidence>
<dbReference type="RefSeq" id="WP_120688788.1">
    <property type="nucleotide sequence ID" value="NZ_RAZT01000005.1"/>
</dbReference>
<organism evidence="10 11">
    <name type="scientific">Micromonospora musae</name>
    <dbReference type="NCBI Taxonomy" id="1894970"/>
    <lineage>
        <taxon>Bacteria</taxon>
        <taxon>Bacillati</taxon>
        <taxon>Actinomycetota</taxon>
        <taxon>Actinomycetes</taxon>
        <taxon>Micromonosporales</taxon>
        <taxon>Micromonosporaceae</taxon>
        <taxon>Micromonospora</taxon>
    </lineage>
</organism>
<feature type="transmembrane region" description="Helical" evidence="8">
    <location>
        <begin position="678"/>
        <end position="702"/>
    </location>
</feature>
<feature type="transmembrane region" description="Helical" evidence="8">
    <location>
        <begin position="823"/>
        <end position="845"/>
    </location>
</feature>
<feature type="transmembrane region" description="Helical" evidence="8">
    <location>
        <begin position="780"/>
        <end position="803"/>
    </location>
</feature>
<evidence type="ECO:0000256" key="3">
    <source>
        <dbReference type="ARBA" id="ARBA00022692"/>
    </source>
</evidence>
<name>A0A3A9Y4T8_9ACTN</name>
<keyword evidence="2" id="KW-1003">Cell membrane</keyword>
<proteinExistence type="inferred from homology"/>
<comment type="caution">
    <text evidence="10">The sequence shown here is derived from an EMBL/GenBank/DDBJ whole genome shotgun (WGS) entry which is preliminary data.</text>
</comment>
<dbReference type="Proteomes" id="UP000275865">
    <property type="component" value="Unassembled WGS sequence"/>
</dbReference>